<name>A0A9X2NHH0_9PSEU</name>
<evidence type="ECO:0000313" key="1">
    <source>
        <dbReference type="EMBL" id="MCR6488866.1"/>
    </source>
</evidence>
<gene>
    <name evidence="1" type="ORF">M8542_39165</name>
</gene>
<proteinExistence type="predicted"/>
<dbReference type="EMBL" id="JAMXQV010000028">
    <property type="protein sequence ID" value="MCR6488866.1"/>
    <property type="molecule type" value="Genomic_DNA"/>
</dbReference>
<accession>A0A9X2NHH0</accession>
<evidence type="ECO:0000313" key="2">
    <source>
        <dbReference type="Proteomes" id="UP001144096"/>
    </source>
</evidence>
<protein>
    <submittedName>
        <fullName evidence="1">Uncharacterized protein</fullName>
    </submittedName>
</protein>
<sequence>MTAAGIDWGGSSDRPPTDRERDFMAALDALLPGLDYWLHADDDGTPWLMVSLDLVEDDRITAVLRLDFDDRGMRGGWSPGDLNWDDGLRAETAGVEFRGPDGIEAAAGDPARAAAWFTGPKRGRWAL</sequence>
<dbReference type="Proteomes" id="UP001144096">
    <property type="component" value="Unassembled WGS sequence"/>
</dbReference>
<organism evidence="1 2">
    <name type="scientific">Amycolatopsis iheyensis</name>
    <dbReference type="NCBI Taxonomy" id="2945988"/>
    <lineage>
        <taxon>Bacteria</taxon>
        <taxon>Bacillati</taxon>
        <taxon>Actinomycetota</taxon>
        <taxon>Actinomycetes</taxon>
        <taxon>Pseudonocardiales</taxon>
        <taxon>Pseudonocardiaceae</taxon>
        <taxon>Amycolatopsis</taxon>
    </lineage>
</organism>
<keyword evidence="2" id="KW-1185">Reference proteome</keyword>
<dbReference type="RefSeq" id="WP_257925431.1">
    <property type="nucleotide sequence ID" value="NZ_JAMXQV010000028.1"/>
</dbReference>
<comment type="caution">
    <text evidence="1">The sequence shown here is derived from an EMBL/GenBank/DDBJ whole genome shotgun (WGS) entry which is preliminary data.</text>
</comment>
<reference evidence="1" key="1">
    <citation type="submission" date="2022-06" db="EMBL/GenBank/DDBJ databases">
        <title>Amycolatopsis iheyaensis sp. nov., a new species of the genus Amycolatopsis isolated from soil in Iheya island, Japan.</title>
        <authorList>
            <person name="Ngamcharungchit C."/>
            <person name="Kanto H."/>
            <person name="Take A."/>
            <person name="Intra B."/>
            <person name="Matsumoto A."/>
            <person name="Panbangred W."/>
            <person name="Inahashi Y."/>
        </authorList>
    </citation>
    <scope>NUCLEOTIDE SEQUENCE</scope>
    <source>
        <strain evidence="1">OK19-0408</strain>
    </source>
</reference>
<dbReference type="AlphaFoldDB" id="A0A9X2NHH0"/>